<gene>
    <name evidence="2" type="ORF">UW53_C0009G0005</name>
</gene>
<evidence type="ECO:0000313" key="3">
    <source>
        <dbReference type="Proteomes" id="UP000034087"/>
    </source>
</evidence>
<keyword evidence="1" id="KW-0812">Transmembrane</keyword>
<keyword evidence="1" id="KW-0472">Membrane</keyword>
<comment type="caution">
    <text evidence="2">The sequence shown here is derived from an EMBL/GenBank/DDBJ whole genome shotgun (WGS) entry which is preliminary data.</text>
</comment>
<dbReference type="Proteomes" id="UP000034087">
    <property type="component" value="Unassembled WGS sequence"/>
</dbReference>
<dbReference type="EMBL" id="LCIR01000009">
    <property type="protein sequence ID" value="KKT59665.1"/>
    <property type="molecule type" value="Genomic_DNA"/>
</dbReference>
<accession>A0A0G1IKJ1</accession>
<evidence type="ECO:0000256" key="1">
    <source>
        <dbReference type="SAM" id="Phobius"/>
    </source>
</evidence>
<keyword evidence="1" id="KW-1133">Transmembrane helix</keyword>
<protein>
    <submittedName>
        <fullName evidence="2">Uncharacterized protein</fullName>
    </submittedName>
</protein>
<reference evidence="2 3" key="1">
    <citation type="journal article" date="2015" name="Nature">
        <title>rRNA introns, odd ribosomes, and small enigmatic genomes across a large radiation of phyla.</title>
        <authorList>
            <person name="Brown C.T."/>
            <person name="Hug L.A."/>
            <person name="Thomas B.C."/>
            <person name="Sharon I."/>
            <person name="Castelle C.J."/>
            <person name="Singh A."/>
            <person name="Wilkins M.J."/>
            <person name="Williams K.H."/>
            <person name="Banfield J.F."/>
        </authorList>
    </citation>
    <scope>NUCLEOTIDE SEQUENCE [LARGE SCALE GENOMIC DNA]</scope>
</reference>
<feature type="transmembrane region" description="Helical" evidence="1">
    <location>
        <begin position="56"/>
        <end position="81"/>
    </location>
</feature>
<proteinExistence type="predicted"/>
<name>A0A0G1IKJ1_9BACT</name>
<dbReference type="AlphaFoldDB" id="A0A0G1IKJ1"/>
<sequence>MHNKYRCNRNDYKAHVPKHELAQNRVNDVKYEPPQKFFHTHFCSVSIIASHMKKTIYIILFILLGIILQFLAHAIIEIWYINLLINNFATYGLGMTWETWVLIHNIGAVVVFLAGAYLGFRQGKYWWHRIYKI</sequence>
<feature type="transmembrane region" description="Helical" evidence="1">
    <location>
        <begin position="101"/>
        <end position="120"/>
    </location>
</feature>
<organism evidence="2 3">
    <name type="scientific">Candidatus Giovannonibacteria bacterium GW2011_GWA1_44_25</name>
    <dbReference type="NCBI Taxonomy" id="1618645"/>
    <lineage>
        <taxon>Bacteria</taxon>
        <taxon>Candidatus Giovannoniibacteriota</taxon>
    </lineage>
</organism>
<evidence type="ECO:0000313" key="2">
    <source>
        <dbReference type="EMBL" id="KKT59665.1"/>
    </source>
</evidence>